<gene>
    <name evidence="1" type="ORF">UFOVP250_38</name>
</gene>
<accession>A0A6J5LJ46</accession>
<evidence type="ECO:0000313" key="1">
    <source>
        <dbReference type="EMBL" id="CAB4133097.1"/>
    </source>
</evidence>
<reference evidence="1" key="1">
    <citation type="submission" date="2020-04" db="EMBL/GenBank/DDBJ databases">
        <authorList>
            <person name="Chiriac C."/>
            <person name="Salcher M."/>
            <person name="Ghai R."/>
            <person name="Kavagutti S V."/>
        </authorList>
    </citation>
    <scope>NUCLEOTIDE SEQUENCE</scope>
</reference>
<dbReference type="InterPro" id="IPR003615">
    <property type="entry name" value="HNH_nuc"/>
</dbReference>
<name>A0A6J5LJ46_9CAUD</name>
<protein>
    <submittedName>
        <fullName evidence="1">HNHc domain containing protein</fullName>
    </submittedName>
</protein>
<organism evidence="1">
    <name type="scientific">uncultured Caudovirales phage</name>
    <dbReference type="NCBI Taxonomy" id="2100421"/>
    <lineage>
        <taxon>Viruses</taxon>
        <taxon>Duplodnaviria</taxon>
        <taxon>Heunggongvirae</taxon>
        <taxon>Uroviricota</taxon>
        <taxon>Caudoviricetes</taxon>
        <taxon>Peduoviridae</taxon>
        <taxon>Maltschvirus</taxon>
        <taxon>Maltschvirus maltsch</taxon>
    </lineage>
</organism>
<dbReference type="EMBL" id="LR796270">
    <property type="protein sequence ID" value="CAB4133097.1"/>
    <property type="molecule type" value="Genomic_DNA"/>
</dbReference>
<proteinExistence type="predicted"/>
<dbReference type="CDD" id="cd00085">
    <property type="entry name" value="HNHc"/>
    <property type="match status" value="1"/>
</dbReference>
<sequence>MKTLLIALLLSAGICCADTVPNPRFTPGKADTTLTKQVICAPTFRTTTIRNVSEQTKTIVYYHYGVVNHAGYCTGKEGCEVDHLISLELGGSNDPLNLWPQPYTGEPNAHEKDLVENKLHSMVCSGQITLEQAQKQISTDWVGAYKKYVK</sequence>